<evidence type="ECO:0000259" key="8">
    <source>
        <dbReference type="PROSITE" id="PS50893"/>
    </source>
</evidence>
<dbReference type="InterPro" id="IPR003439">
    <property type="entry name" value="ABC_transporter-like_ATP-bd"/>
</dbReference>
<dbReference type="Proteomes" id="UP000539075">
    <property type="component" value="Unassembled WGS sequence"/>
</dbReference>
<accession>A0A7W8FGA1</accession>
<dbReference type="GO" id="GO:0005524">
    <property type="term" value="F:ATP binding"/>
    <property type="evidence" value="ECO:0007669"/>
    <property type="project" value="UniProtKB-KW"/>
</dbReference>
<keyword evidence="6 7" id="KW-0472">Membrane</keyword>
<dbReference type="InterPro" id="IPR003593">
    <property type="entry name" value="AAA+_ATPase"/>
</dbReference>
<dbReference type="SUPFAM" id="SSF90123">
    <property type="entry name" value="ABC transporter transmembrane region"/>
    <property type="match status" value="1"/>
</dbReference>
<evidence type="ECO:0000256" key="6">
    <source>
        <dbReference type="ARBA" id="ARBA00023136"/>
    </source>
</evidence>
<organism evidence="10 11">
    <name type="scientific">Desulfovibrio intestinalis</name>
    <dbReference type="NCBI Taxonomy" id="58621"/>
    <lineage>
        <taxon>Bacteria</taxon>
        <taxon>Pseudomonadati</taxon>
        <taxon>Thermodesulfobacteriota</taxon>
        <taxon>Desulfovibrionia</taxon>
        <taxon>Desulfovibrionales</taxon>
        <taxon>Desulfovibrionaceae</taxon>
        <taxon>Desulfovibrio</taxon>
    </lineage>
</organism>
<reference evidence="10 11" key="1">
    <citation type="submission" date="2020-08" db="EMBL/GenBank/DDBJ databases">
        <title>Genomic Encyclopedia of Type Strains, Phase IV (KMG-IV): sequencing the most valuable type-strain genomes for metagenomic binning, comparative biology and taxonomic classification.</title>
        <authorList>
            <person name="Goeker M."/>
        </authorList>
    </citation>
    <scope>NUCLEOTIDE SEQUENCE [LARGE SCALE GENOMIC DNA]</scope>
    <source>
        <strain evidence="10 11">DSM 11275</strain>
    </source>
</reference>
<dbReference type="PROSITE" id="PS50893">
    <property type="entry name" value="ABC_TRANSPORTER_2"/>
    <property type="match status" value="1"/>
</dbReference>
<evidence type="ECO:0000256" key="4">
    <source>
        <dbReference type="ARBA" id="ARBA00022840"/>
    </source>
</evidence>
<dbReference type="SUPFAM" id="SSF52540">
    <property type="entry name" value="P-loop containing nucleoside triphosphate hydrolases"/>
    <property type="match status" value="1"/>
</dbReference>
<name>A0A7W8FGA1_9BACT</name>
<dbReference type="PANTHER" id="PTHR24221">
    <property type="entry name" value="ATP-BINDING CASSETTE SUB-FAMILY B"/>
    <property type="match status" value="1"/>
</dbReference>
<dbReference type="InterPro" id="IPR039421">
    <property type="entry name" value="Type_1_exporter"/>
</dbReference>
<evidence type="ECO:0000256" key="2">
    <source>
        <dbReference type="ARBA" id="ARBA00022692"/>
    </source>
</evidence>
<evidence type="ECO:0000256" key="1">
    <source>
        <dbReference type="ARBA" id="ARBA00004651"/>
    </source>
</evidence>
<dbReference type="GO" id="GO:0034040">
    <property type="term" value="F:ATPase-coupled lipid transmembrane transporter activity"/>
    <property type="evidence" value="ECO:0007669"/>
    <property type="project" value="TreeGrafter"/>
</dbReference>
<feature type="transmembrane region" description="Helical" evidence="7">
    <location>
        <begin position="148"/>
        <end position="169"/>
    </location>
</feature>
<evidence type="ECO:0000256" key="5">
    <source>
        <dbReference type="ARBA" id="ARBA00022989"/>
    </source>
</evidence>
<feature type="domain" description="ABC transmembrane type-1" evidence="9">
    <location>
        <begin position="46"/>
        <end position="297"/>
    </location>
</feature>
<feature type="transmembrane region" description="Helical" evidence="7">
    <location>
        <begin position="120"/>
        <end position="142"/>
    </location>
</feature>
<keyword evidence="3" id="KW-0547">Nucleotide-binding</keyword>
<dbReference type="PROSITE" id="PS50929">
    <property type="entry name" value="ABC_TM1F"/>
    <property type="match status" value="1"/>
</dbReference>
<dbReference type="Gene3D" id="3.40.50.300">
    <property type="entry name" value="P-loop containing nucleotide triphosphate hydrolases"/>
    <property type="match status" value="1"/>
</dbReference>
<evidence type="ECO:0000256" key="3">
    <source>
        <dbReference type="ARBA" id="ARBA00022741"/>
    </source>
</evidence>
<comment type="subcellular location">
    <subcellularLocation>
        <location evidence="1">Cell membrane</location>
        <topology evidence="1">Multi-pass membrane protein</topology>
    </subcellularLocation>
</comment>
<sequence>MGFVELGLAGTISLLGVALAAPEGLEKVGPLWKLFQLLPSFGVDIPQSIRMLILVLGLVCVATALKNILTATMTYWQGLVSQYVGWDIGVQVFDAYLGAAYVWHTQRNPADLSVHLTWRAYVASFLLGGLQVASQVGIMLFLMVGAFVMAPLVALLLYGVAASVALLVYKAAQRKALEAGEQAAELGVGAGRVALSALHGIREVQIYGQQASFGTHYSSYATATAKANARQNLFPAMPLWFLETTGMTLLFLAVILMATRSESVASITGTLTLMAAICWRMLPALNKIVGGVLQLKTYFSPVQTLLASDLSSPQIVAHVTHTPFAQSLELREISFRYPQAQEDSLDGVSLTIGKGSMVGLVGLSGAGKSTVVGVLTGLLEPRQGTLLVDGKEVKSGPGFLKIGYVPQNPYIIDASLAENVAFCSWGSAPDEERVRECCRMAAMDFLDSLPEDIHTELGDRGMRLSGGQVQRIAIARALYGAPDILLLDEATSALDGAAEAAIQSTILSLRENLTIVVVAHRLSTVQGCDHLYWLDAGKVRKYGSPEKVLPEYEMFLNTHGEDA</sequence>
<keyword evidence="4" id="KW-0067">ATP-binding</keyword>
<feature type="domain" description="ABC transporter" evidence="8">
    <location>
        <begin position="328"/>
        <end position="561"/>
    </location>
</feature>
<dbReference type="Pfam" id="PF00664">
    <property type="entry name" value="ABC_membrane"/>
    <property type="match status" value="1"/>
</dbReference>
<feature type="transmembrane region" description="Helical" evidence="7">
    <location>
        <begin position="49"/>
        <end position="69"/>
    </location>
</feature>
<evidence type="ECO:0000313" key="10">
    <source>
        <dbReference type="EMBL" id="MBB5144783.1"/>
    </source>
</evidence>
<gene>
    <name evidence="10" type="ORF">HNQ38_002903</name>
</gene>
<dbReference type="Gene3D" id="1.20.1560.10">
    <property type="entry name" value="ABC transporter type 1, transmembrane domain"/>
    <property type="match status" value="1"/>
</dbReference>
<dbReference type="RefSeq" id="WP_183722475.1">
    <property type="nucleotide sequence ID" value="NZ_JACHGO010000012.1"/>
</dbReference>
<dbReference type="Pfam" id="PF00005">
    <property type="entry name" value="ABC_tran"/>
    <property type="match status" value="1"/>
</dbReference>
<dbReference type="InterPro" id="IPR036640">
    <property type="entry name" value="ABC1_TM_sf"/>
</dbReference>
<keyword evidence="5 7" id="KW-1133">Transmembrane helix</keyword>
<dbReference type="GO" id="GO:0140359">
    <property type="term" value="F:ABC-type transporter activity"/>
    <property type="evidence" value="ECO:0007669"/>
    <property type="project" value="InterPro"/>
</dbReference>
<evidence type="ECO:0000256" key="7">
    <source>
        <dbReference type="SAM" id="Phobius"/>
    </source>
</evidence>
<dbReference type="InterPro" id="IPR027417">
    <property type="entry name" value="P-loop_NTPase"/>
</dbReference>
<dbReference type="PANTHER" id="PTHR24221:SF654">
    <property type="entry name" value="ATP-BINDING CASSETTE SUB-FAMILY B MEMBER 6"/>
    <property type="match status" value="1"/>
</dbReference>
<proteinExistence type="predicted"/>
<comment type="caution">
    <text evidence="10">The sequence shown here is derived from an EMBL/GenBank/DDBJ whole genome shotgun (WGS) entry which is preliminary data.</text>
</comment>
<dbReference type="GO" id="GO:0005886">
    <property type="term" value="C:plasma membrane"/>
    <property type="evidence" value="ECO:0007669"/>
    <property type="project" value="UniProtKB-SubCell"/>
</dbReference>
<feature type="transmembrane region" description="Helical" evidence="7">
    <location>
        <begin position="239"/>
        <end position="258"/>
    </location>
</feature>
<protein>
    <submittedName>
        <fullName evidence="10">ABC-type multidrug transport system fused ATPase/permease subunit</fullName>
    </submittedName>
</protein>
<keyword evidence="2 7" id="KW-0812">Transmembrane</keyword>
<dbReference type="EMBL" id="JACHGO010000012">
    <property type="protein sequence ID" value="MBB5144783.1"/>
    <property type="molecule type" value="Genomic_DNA"/>
</dbReference>
<evidence type="ECO:0000259" key="9">
    <source>
        <dbReference type="PROSITE" id="PS50929"/>
    </source>
</evidence>
<dbReference type="InterPro" id="IPR011527">
    <property type="entry name" value="ABC1_TM_dom"/>
</dbReference>
<keyword evidence="11" id="KW-1185">Reference proteome</keyword>
<evidence type="ECO:0000313" key="11">
    <source>
        <dbReference type="Proteomes" id="UP000539075"/>
    </source>
</evidence>
<dbReference type="GO" id="GO:0016887">
    <property type="term" value="F:ATP hydrolysis activity"/>
    <property type="evidence" value="ECO:0007669"/>
    <property type="project" value="InterPro"/>
</dbReference>
<dbReference type="AlphaFoldDB" id="A0A7W8FGA1"/>
<dbReference type="SMART" id="SM00382">
    <property type="entry name" value="AAA"/>
    <property type="match status" value="1"/>
</dbReference>